<name>A0ABT0GL78_9GAMM</name>
<dbReference type="Proteomes" id="UP001431449">
    <property type="component" value="Unassembled WGS sequence"/>
</dbReference>
<proteinExistence type="inferred from homology"/>
<evidence type="ECO:0000313" key="2">
    <source>
        <dbReference type="EMBL" id="MCK7595255.1"/>
    </source>
</evidence>
<accession>A0ABT0GL78</accession>
<dbReference type="EMBL" id="JALNMH010000015">
    <property type="protein sequence ID" value="MCK7595255.1"/>
    <property type="molecule type" value="Genomic_DNA"/>
</dbReference>
<dbReference type="Gene3D" id="3.10.310.10">
    <property type="entry name" value="Diaminopimelate Epimerase, Chain A, domain 1"/>
    <property type="match status" value="2"/>
</dbReference>
<organism evidence="2 3">
    <name type="scientific">Pseudomarimonas salicorniae</name>
    <dbReference type="NCBI Taxonomy" id="2933270"/>
    <lineage>
        <taxon>Bacteria</taxon>
        <taxon>Pseudomonadati</taxon>
        <taxon>Pseudomonadota</taxon>
        <taxon>Gammaproteobacteria</taxon>
        <taxon>Lysobacterales</taxon>
        <taxon>Lysobacteraceae</taxon>
        <taxon>Pseudomarimonas</taxon>
    </lineage>
</organism>
<dbReference type="PANTHER" id="PTHR13774:SF32">
    <property type="entry name" value="ANTISENSE-ENHANCING SEQUENCE 1"/>
    <property type="match status" value="1"/>
</dbReference>
<dbReference type="Pfam" id="PF02567">
    <property type="entry name" value="PhzC-PhzF"/>
    <property type="match status" value="1"/>
</dbReference>
<protein>
    <submittedName>
        <fullName evidence="2">PhzF family phenazine biosynthesis protein</fullName>
    </submittedName>
</protein>
<dbReference type="PIRSF" id="PIRSF016184">
    <property type="entry name" value="PhzC_PhzF"/>
    <property type="match status" value="1"/>
</dbReference>
<gene>
    <name evidence="2" type="ORF">M0G41_16465</name>
</gene>
<reference evidence="2" key="1">
    <citation type="submission" date="2022-04" db="EMBL/GenBank/DDBJ databases">
        <title>Lysobacter sp. CAU 1642 isolated from sea sand.</title>
        <authorList>
            <person name="Kim W."/>
        </authorList>
    </citation>
    <scope>NUCLEOTIDE SEQUENCE</scope>
    <source>
        <strain evidence="2">CAU 1642</strain>
    </source>
</reference>
<evidence type="ECO:0000313" key="3">
    <source>
        <dbReference type="Proteomes" id="UP001431449"/>
    </source>
</evidence>
<evidence type="ECO:0000256" key="1">
    <source>
        <dbReference type="ARBA" id="ARBA00008270"/>
    </source>
</evidence>
<dbReference type="InterPro" id="IPR003719">
    <property type="entry name" value="Phenazine_PhzF-like"/>
</dbReference>
<dbReference type="SUPFAM" id="SSF54506">
    <property type="entry name" value="Diaminopimelate epimerase-like"/>
    <property type="match status" value="1"/>
</dbReference>
<dbReference type="PANTHER" id="PTHR13774">
    <property type="entry name" value="PHENAZINE BIOSYNTHESIS PROTEIN"/>
    <property type="match status" value="1"/>
</dbReference>
<sequence length="291" mass="30928">MTGVAFKQVDVFTRVPMRGNPVAVVLDARGLDGEAMQRIAAWTNLSETTFVLPPESAEASYRVRIFTPMQELPFAGHPSVGTAHALLEAGLLHPDSQGGLVQECAAGLLPVQVRGEGADRLVRVRAPAARAIESQPNWQPLIDHALGDLPRGALQPALYDNGPRWWLVELCDEEALRGRKPDLAGVAALCRSSSAVGLAVFAAARSDDFQRVVRAFCPADGIPEDPVTGSANAAIAAYLVDSGQLRAGDRYISSQGRELDRDGLVHVAIEPDGVWIGGHSVTVIDGRFSAG</sequence>
<keyword evidence="3" id="KW-1185">Reference proteome</keyword>
<comment type="similarity">
    <text evidence="1">Belongs to the PhzF family.</text>
</comment>
<dbReference type="RefSeq" id="WP_248211068.1">
    <property type="nucleotide sequence ID" value="NZ_JALNMH010000015.1"/>
</dbReference>
<dbReference type="NCBIfam" id="TIGR00654">
    <property type="entry name" value="PhzF_family"/>
    <property type="match status" value="1"/>
</dbReference>
<comment type="caution">
    <text evidence="2">The sequence shown here is derived from an EMBL/GenBank/DDBJ whole genome shotgun (WGS) entry which is preliminary data.</text>
</comment>